<dbReference type="InterPro" id="IPR011015">
    <property type="entry name" value="LEM/LEM-like_dom_sf"/>
</dbReference>
<feature type="region of interest" description="Disordered" evidence="1">
    <location>
        <begin position="137"/>
        <end position="161"/>
    </location>
</feature>
<reference evidence="5" key="1">
    <citation type="submission" date="2025-08" db="UniProtKB">
        <authorList>
            <consortium name="RefSeq"/>
        </authorList>
    </citation>
    <scope>IDENTIFICATION</scope>
</reference>
<dbReference type="Proteomes" id="UP001652625">
    <property type="component" value="Chromosome 14"/>
</dbReference>
<dbReference type="InterPro" id="IPR003887">
    <property type="entry name" value="LEM_dom"/>
</dbReference>
<keyword evidence="4" id="KW-1185">Reference proteome</keyword>
<dbReference type="SMART" id="SM00540">
    <property type="entry name" value="LEM"/>
    <property type="match status" value="1"/>
</dbReference>
<dbReference type="CDD" id="cd12940">
    <property type="entry name" value="LEM_LAP2_LEMD1"/>
    <property type="match status" value="1"/>
</dbReference>
<dbReference type="SUPFAM" id="SSF63451">
    <property type="entry name" value="LEM domain"/>
    <property type="match status" value="1"/>
</dbReference>
<feature type="domain" description="LEM" evidence="3">
    <location>
        <begin position="1"/>
        <end position="45"/>
    </location>
</feature>
<dbReference type="Pfam" id="PF03020">
    <property type="entry name" value="LEM"/>
    <property type="match status" value="1"/>
</dbReference>
<sequence>MEDVATLSDSELRRELLLHGVNVGPVTPTTRSVYQKKLMKVLSGETSKDSIENEDDDDDEHIEHDSTAFTSIQQNNLDHEDYKIKSSYEETSYHVSTPKHDLQHKCPTNLIIQESPYSRYYEPVDDVLRRRPFYTPSGSSAKRSVFTSQPTSTPTKSYQPVQIPNSKIHKTSKSSSYCKIGAIILLVLAILVLLVYYYMEPMVWREISTFKKYAK</sequence>
<keyword evidence="2" id="KW-1133">Transmembrane helix</keyword>
<feature type="transmembrane region" description="Helical" evidence="2">
    <location>
        <begin position="177"/>
        <end position="199"/>
    </location>
</feature>
<dbReference type="RefSeq" id="XP_065673148.1">
    <property type="nucleotide sequence ID" value="XM_065817076.1"/>
</dbReference>
<keyword evidence="2" id="KW-0812">Transmembrane</keyword>
<evidence type="ECO:0000313" key="5">
    <source>
        <dbReference type="RefSeq" id="XP_065673148.1"/>
    </source>
</evidence>
<organism evidence="4 5">
    <name type="scientific">Hydra vulgaris</name>
    <name type="common">Hydra</name>
    <name type="synonym">Hydra attenuata</name>
    <dbReference type="NCBI Taxonomy" id="6087"/>
    <lineage>
        <taxon>Eukaryota</taxon>
        <taxon>Metazoa</taxon>
        <taxon>Cnidaria</taxon>
        <taxon>Hydrozoa</taxon>
        <taxon>Hydroidolina</taxon>
        <taxon>Anthoathecata</taxon>
        <taxon>Aplanulata</taxon>
        <taxon>Hydridae</taxon>
        <taxon>Hydra</taxon>
    </lineage>
</organism>
<keyword evidence="2" id="KW-0472">Membrane</keyword>
<dbReference type="GeneID" id="100197248"/>
<proteinExistence type="predicted"/>
<dbReference type="InterPro" id="IPR051656">
    <property type="entry name" value="LEM_domain"/>
</dbReference>
<name>A0ABM4DFF8_HYDVU</name>
<evidence type="ECO:0000259" key="3">
    <source>
        <dbReference type="PROSITE" id="PS50954"/>
    </source>
</evidence>
<dbReference type="PROSITE" id="PS50954">
    <property type="entry name" value="LEM"/>
    <property type="match status" value="1"/>
</dbReference>
<dbReference type="Gene3D" id="1.10.720.40">
    <property type="match status" value="1"/>
</dbReference>
<dbReference type="PANTHER" id="PTHR12019">
    <property type="entry name" value="LAMINA-ASSOCIATED POLYPEPTIDE THYMOPOIETIN"/>
    <property type="match status" value="1"/>
</dbReference>
<dbReference type="PANTHER" id="PTHR12019:SF9">
    <property type="entry name" value="THYMOPOIETIN"/>
    <property type="match status" value="1"/>
</dbReference>
<evidence type="ECO:0000256" key="2">
    <source>
        <dbReference type="SAM" id="Phobius"/>
    </source>
</evidence>
<gene>
    <name evidence="5" type="primary">LOC100197248</name>
</gene>
<protein>
    <submittedName>
        <fullName evidence="5">Uncharacterized protein LOC100197248 isoform X2</fullName>
    </submittedName>
</protein>
<accession>A0ABM4DFF8</accession>
<evidence type="ECO:0000313" key="4">
    <source>
        <dbReference type="Proteomes" id="UP001652625"/>
    </source>
</evidence>
<evidence type="ECO:0000256" key="1">
    <source>
        <dbReference type="SAM" id="MobiDB-lite"/>
    </source>
</evidence>